<dbReference type="Gene3D" id="3.20.20.80">
    <property type="entry name" value="Glycosidases"/>
    <property type="match status" value="1"/>
</dbReference>
<proteinExistence type="predicted"/>
<protein>
    <recommendedName>
        <fullName evidence="2">GH18 domain-containing protein</fullName>
    </recommendedName>
</protein>
<dbReference type="InterPro" id="IPR052750">
    <property type="entry name" value="GH18_Chitinase"/>
</dbReference>
<evidence type="ECO:0000256" key="1">
    <source>
        <dbReference type="SAM" id="SignalP"/>
    </source>
</evidence>
<dbReference type="RefSeq" id="WP_345643173.1">
    <property type="nucleotide sequence ID" value="NZ_BAABEP010000007.1"/>
</dbReference>
<dbReference type="Proteomes" id="UP001499884">
    <property type="component" value="Unassembled WGS sequence"/>
</dbReference>
<comment type="caution">
    <text evidence="3">The sequence shown here is derived from an EMBL/GenBank/DDBJ whole genome shotgun (WGS) entry which is preliminary data.</text>
</comment>
<keyword evidence="1" id="KW-0732">Signal</keyword>
<dbReference type="PROSITE" id="PS50231">
    <property type="entry name" value="RICIN_B_LECTIN"/>
    <property type="match status" value="1"/>
</dbReference>
<dbReference type="SUPFAM" id="SSF50370">
    <property type="entry name" value="Ricin B-like lectins"/>
    <property type="match status" value="1"/>
</dbReference>
<accession>A0ABP7END2</accession>
<dbReference type="PANTHER" id="PTHR42976:SF1">
    <property type="entry name" value="GH18 DOMAIN-CONTAINING PROTEIN-RELATED"/>
    <property type="match status" value="1"/>
</dbReference>
<name>A0ABP7END2_9ACTN</name>
<sequence length="484" mass="49604">MLRTLKVLRTLKRSLAVGPAVLAMAGTAVMVSGGAANAAATPGPGFPAHFSAPYVETWNSPSAMTNALNSSGTKYFTLAFVIDAGGCNAKFNGSTDVTDGSWTSAVNAVRAAGGDVMVSFGGASGTEEAVACSSVSAVKAQYKKVIDALNLTRVDFDIESGQESNTAANTRRDQALAQLQQEYAAAGKNLQVQYTLGTDTSGLPGAQLNLLRDAKAQGVNVSLVNPMTMDYGRPVSDMGQAAIDAANALHGQLGSIWTDKSSAQLWAMEGNTPMLGANDTPSETFTTANATAVLNFAKANGIQELSFWALGRDRQCGGSTNDPSNNCSGTSQSTYQFSTIFNGINGGGTTPPPPGGGSTGQITGIGGTCVDVNAASSANGTAVQLYDCNGSDAQSWTVGSDGTLRALGKCMDVTAAGTADGTKVQLYDCNGTAAQKWTKGSGNTLVNQGSGKCLDATDNSSANLTRLQIWQCFGGSNQQWHLPA</sequence>
<gene>
    <name evidence="3" type="ORF">GCM10023082_16240</name>
</gene>
<dbReference type="InterPro" id="IPR000772">
    <property type="entry name" value="Ricin_B_lectin"/>
</dbReference>
<dbReference type="SUPFAM" id="SSF51445">
    <property type="entry name" value="(Trans)glycosidases"/>
    <property type="match status" value="1"/>
</dbReference>
<evidence type="ECO:0000259" key="2">
    <source>
        <dbReference type="PROSITE" id="PS51910"/>
    </source>
</evidence>
<keyword evidence="4" id="KW-1185">Reference proteome</keyword>
<feature type="chain" id="PRO_5045235135" description="GH18 domain-containing protein" evidence="1">
    <location>
        <begin position="39"/>
        <end position="484"/>
    </location>
</feature>
<dbReference type="PROSITE" id="PS51910">
    <property type="entry name" value="GH18_2"/>
    <property type="match status" value="1"/>
</dbReference>
<dbReference type="InterPro" id="IPR035992">
    <property type="entry name" value="Ricin_B-like_lectins"/>
</dbReference>
<dbReference type="EMBL" id="BAABEP010000007">
    <property type="protein sequence ID" value="GAA3719557.1"/>
    <property type="molecule type" value="Genomic_DNA"/>
</dbReference>
<organism evidence="3 4">
    <name type="scientific">Streptomyces tremellae</name>
    <dbReference type="NCBI Taxonomy" id="1124239"/>
    <lineage>
        <taxon>Bacteria</taxon>
        <taxon>Bacillati</taxon>
        <taxon>Actinomycetota</taxon>
        <taxon>Actinomycetes</taxon>
        <taxon>Kitasatosporales</taxon>
        <taxon>Streptomycetaceae</taxon>
        <taxon>Streptomyces</taxon>
    </lineage>
</organism>
<dbReference type="CDD" id="cd06543">
    <property type="entry name" value="GH18_PF-ChiA-like"/>
    <property type="match status" value="1"/>
</dbReference>
<dbReference type="SMART" id="SM00458">
    <property type="entry name" value="RICIN"/>
    <property type="match status" value="1"/>
</dbReference>
<reference evidence="4" key="1">
    <citation type="journal article" date="2019" name="Int. J. Syst. Evol. Microbiol.">
        <title>The Global Catalogue of Microorganisms (GCM) 10K type strain sequencing project: providing services to taxonomists for standard genome sequencing and annotation.</title>
        <authorList>
            <consortium name="The Broad Institute Genomics Platform"/>
            <consortium name="The Broad Institute Genome Sequencing Center for Infectious Disease"/>
            <person name="Wu L."/>
            <person name="Ma J."/>
        </authorList>
    </citation>
    <scope>NUCLEOTIDE SEQUENCE [LARGE SCALE GENOMIC DNA]</scope>
    <source>
        <strain evidence="4">JCM 30846</strain>
    </source>
</reference>
<dbReference type="Gene3D" id="2.80.10.50">
    <property type="match status" value="1"/>
</dbReference>
<dbReference type="Pfam" id="PF00652">
    <property type="entry name" value="Ricin_B_lectin"/>
    <property type="match status" value="1"/>
</dbReference>
<dbReference type="InterPro" id="IPR001223">
    <property type="entry name" value="Glyco_hydro18_cat"/>
</dbReference>
<evidence type="ECO:0000313" key="4">
    <source>
        <dbReference type="Proteomes" id="UP001499884"/>
    </source>
</evidence>
<feature type="domain" description="GH18" evidence="2">
    <location>
        <begin position="49"/>
        <end position="337"/>
    </location>
</feature>
<dbReference type="InterPro" id="IPR017853">
    <property type="entry name" value="GH"/>
</dbReference>
<evidence type="ECO:0000313" key="3">
    <source>
        <dbReference type="EMBL" id="GAA3719557.1"/>
    </source>
</evidence>
<dbReference type="CDD" id="cd23451">
    <property type="entry name" value="beta-trefoil_Ricin_laminarinase"/>
    <property type="match status" value="1"/>
</dbReference>
<feature type="signal peptide" evidence="1">
    <location>
        <begin position="1"/>
        <end position="38"/>
    </location>
</feature>
<dbReference type="PANTHER" id="PTHR42976">
    <property type="entry name" value="BIFUNCTIONAL CHITINASE/LYSOZYME-RELATED"/>
    <property type="match status" value="1"/>
</dbReference>